<reference evidence="10 11" key="1">
    <citation type="submission" date="2014-04" db="EMBL/GenBank/DDBJ databases">
        <title>A new species of microsporidia sheds light on the evolution of extreme parasitism.</title>
        <authorList>
            <person name="Haag K.L."/>
            <person name="James T.Y."/>
            <person name="Larsson R."/>
            <person name="Schaer T.M."/>
            <person name="Refardt D."/>
            <person name="Pombert J.-F."/>
            <person name="Ebert D."/>
        </authorList>
    </citation>
    <scope>NUCLEOTIDE SEQUENCE [LARGE SCALE GENOMIC DNA]</scope>
    <source>
        <strain evidence="10 11">UGP3</strain>
        <tissue evidence="10">Spores</tissue>
    </source>
</reference>
<feature type="domain" description="UTP25 NTP hydrolase-like" evidence="9">
    <location>
        <begin position="28"/>
        <end position="115"/>
    </location>
</feature>
<keyword evidence="6" id="KW-0698">rRNA processing</keyword>
<dbReference type="PANTHER" id="PTHR12933:SF0">
    <property type="entry name" value="U3 SMALL NUCLEOLAR RNA-ASSOCIATED PROTEIN 25 HOMOLOG"/>
    <property type="match status" value="1"/>
</dbReference>
<evidence type="ECO:0000256" key="7">
    <source>
        <dbReference type="SAM" id="MobiDB-lite"/>
    </source>
</evidence>
<feature type="region of interest" description="Disordered" evidence="7">
    <location>
        <begin position="103"/>
        <end position="166"/>
    </location>
</feature>
<comment type="subunit">
    <text evidence="6">Component of the ribosomal small subunit (SSU) processome composed of at least 40 protein subunits and snoRNA U3.</text>
</comment>
<evidence type="ECO:0000256" key="3">
    <source>
        <dbReference type="ARBA" id="ARBA00009223"/>
    </source>
</evidence>
<dbReference type="InterPro" id="IPR010678">
    <property type="entry name" value="UTP25"/>
</dbReference>
<evidence type="ECO:0000256" key="6">
    <source>
        <dbReference type="RuleBase" id="RU365070"/>
    </source>
</evidence>
<comment type="similarity">
    <text evidence="3 6">Belongs to the UTP25 family.</text>
</comment>
<gene>
    <name evidence="10" type="ORF">DI09_29p130</name>
</gene>
<protein>
    <recommendedName>
        <fullName evidence="4 6">U3 small nucleolar RNA-associated protein 25</fullName>
        <shortName evidence="6">U3 snoRNA-associated protein 25</shortName>
    </recommendedName>
</protein>
<dbReference type="GO" id="GO:0019843">
    <property type="term" value="F:rRNA binding"/>
    <property type="evidence" value="ECO:0007669"/>
    <property type="project" value="TreeGrafter"/>
</dbReference>
<evidence type="ECO:0000313" key="11">
    <source>
        <dbReference type="Proteomes" id="UP000029725"/>
    </source>
</evidence>
<proteinExistence type="inferred from homology"/>
<dbReference type="EMBL" id="JMKJ01000221">
    <property type="protein sequence ID" value="KGG51692.1"/>
    <property type="molecule type" value="Genomic_DNA"/>
</dbReference>
<evidence type="ECO:0000256" key="1">
    <source>
        <dbReference type="ARBA" id="ARBA00002883"/>
    </source>
</evidence>
<comment type="subcellular location">
    <subcellularLocation>
        <location evidence="2 6">Nucleus</location>
        <location evidence="2 6">Nucleolus</location>
    </subcellularLocation>
</comment>
<evidence type="ECO:0000259" key="8">
    <source>
        <dbReference type="Pfam" id="PF06862"/>
    </source>
</evidence>
<dbReference type="Pfam" id="PF22916">
    <property type="entry name" value="UTP25_NTPase-like"/>
    <property type="match status" value="2"/>
</dbReference>
<keyword evidence="6" id="KW-0690">Ribosome biogenesis</keyword>
<feature type="compositionally biased region" description="Basic and acidic residues" evidence="7">
    <location>
        <begin position="137"/>
        <end position="148"/>
    </location>
</feature>
<dbReference type="GO" id="GO:0000462">
    <property type="term" value="P:maturation of SSU-rRNA from tricistronic rRNA transcript (SSU-rRNA, 5.8S rRNA, LSU-rRNA)"/>
    <property type="evidence" value="ECO:0007669"/>
    <property type="project" value="TreeGrafter"/>
</dbReference>
<dbReference type="GO" id="GO:0034511">
    <property type="term" value="F:U3 snoRNA binding"/>
    <property type="evidence" value="ECO:0007669"/>
    <property type="project" value="InterPro"/>
</dbReference>
<dbReference type="AlphaFoldDB" id="A0A098VRP0"/>
<accession>A0A098VRP0</accession>
<feature type="domain" description="UTP25 NTP hydrolase-like" evidence="9">
    <location>
        <begin position="175"/>
        <end position="310"/>
    </location>
</feature>
<dbReference type="Pfam" id="PF06862">
    <property type="entry name" value="Utp25_C"/>
    <property type="match status" value="1"/>
</dbReference>
<dbReference type="InterPro" id="IPR053939">
    <property type="entry name" value="UTP25_C"/>
</dbReference>
<dbReference type="InterPro" id="IPR053940">
    <property type="entry name" value="UTP25_NTPase-like"/>
</dbReference>
<dbReference type="HOGENOM" id="CLU_018705_3_1_1"/>
<evidence type="ECO:0000259" key="9">
    <source>
        <dbReference type="Pfam" id="PF22916"/>
    </source>
</evidence>
<sequence>MLLESLQSGKQIYHFPQQGDTENLAKYIYSFISNYKATIKKNNQILSSSSDKDDDVEFRDQGFTRPVVLVLAPFRNSAFELVNSLIETSSIKTIQSRKRFLAEFGPGEQEQRQEQDLLTEDDSTSCEKRASLGSYKKPPDGETVHSDSDMTASVSESDSDLISESTAPIKRKLPESPFKGNVDDHFRLGIRIGSRSISLYEKFYGSDLIIASPLSLRILIGSKGDTSMKHDHDFLSSLRLLIILEADVINMQNWDHLLHVHEHINLIPTKSYACDFSRIHPLLLDGKGKEALQTLISTKYATPEINSFWRALPKEKIGSTITASPSINTSMPPKWTAGCKLAINFFLKRSEDSVNTISYFDSEVLSAIAKMKGNPHPQRICIYVPSYLDYVQIKAKLQERGDIAFKAVSDYSSDGEIIGARSSFFNRHTRVLLLSERLLYFKRLLFRGIEQLIFFGPPTDPSLYDHLVHYCMPIDNGGTNCQVPTVSMYVNMPEDALALERLVGPEPIAAHYGPSALNRMLVER</sequence>
<feature type="domain" description="UTP25 C-terminal" evidence="8">
    <location>
        <begin position="352"/>
        <end position="508"/>
    </location>
</feature>
<dbReference type="VEuPathDB" id="MicrosporidiaDB:DI09_29p130"/>
<organism evidence="10 11">
    <name type="scientific">Mitosporidium daphniae</name>
    <dbReference type="NCBI Taxonomy" id="1485682"/>
    <lineage>
        <taxon>Eukaryota</taxon>
        <taxon>Fungi</taxon>
        <taxon>Fungi incertae sedis</taxon>
        <taxon>Microsporidia</taxon>
        <taxon>Mitosporidium</taxon>
    </lineage>
</organism>
<comment type="function">
    <text evidence="1 6">DEAD-box RNA helicase-like protein required for pre-18S rRNA processing, specifically at sites A0, A1, and A2.</text>
</comment>
<evidence type="ECO:0000256" key="5">
    <source>
        <dbReference type="ARBA" id="ARBA00023242"/>
    </source>
</evidence>
<dbReference type="GO" id="GO:0032040">
    <property type="term" value="C:small-subunit processome"/>
    <property type="evidence" value="ECO:0007669"/>
    <property type="project" value="TreeGrafter"/>
</dbReference>
<dbReference type="Proteomes" id="UP000029725">
    <property type="component" value="Unassembled WGS sequence"/>
</dbReference>
<name>A0A098VRP0_9MICR</name>
<keyword evidence="6" id="KW-0687">Ribonucleoprotein</keyword>
<evidence type="ECO:0000256" key="2">
    <source>
        <dbReference type="ARBA" id="ARBA00004604"/>
    </source>
</evidence>
<dbReference type="RefSeq" id="XP_013238119.1">
    <property type="nucleotide sequence ID" value="XM_013382665.1"/>
</dbReference>
<evidence type="ECO:0000313" key="10">
    <source>
        <dbReference type="EMBL" id="KGG51692.1"/>
    </source>
</evidence>
<keyword evidence="11" id="KW-1185">Reference proteome</keyword>
<dbReference type="PANTHER" id="PTHR12933">
    <property type="entry name" value="ORF PROTEIN-RELATED"/>
    <property type="match status" value="1"/>
</dbReference>
<dbReference type="GeneID" id="25259408"/>
<keyword evidence="5 6" id="KW-0539">Nucleus</keyword>
<feature type="compositionally biased region" description="Polar residues" evidence="7">
    <location>
        <begin position="149"/>
        <end position="166"/>
    </location>
</feature>
<dbReference type="OrthoDB" id="10264378at2759"/>
<evidence type="ECO:0000256" key="4">
    <source>
        <dbReference type="ARBA" id="ARBA00015422"/>
    </source>
</evidence>
<comment type="caution">
    <text evidence="10">The sequence shown here is derived from an EMBL/GenBank/DDBJ whole genome shotgun (WGS) entry which is preliminary data.</text>
</comment>